<dbReference type="EMBL" id="KZ503117">
    <property type="protein sequence ID" value="PKU68226.1"/>
    <property type="molecule type" value="Genomic_DNA"/>
</dbReference>
<reference evidence="1 2" key="1">
    <citation type="journal article" date="2016" name="Sci. Rep.">
        <title>The Dendrobium catenatum Lindl. genome sequence provides insights into polysaccharide synthase, floral development and adaptive evolution.</title>
        <authorList>
            <person name="Zhang G.Q."/>
            <person name="Xu Q."/>
            <person name="Bian C."/>
            <person name="Tsai W.C."/>
            <person name="Yeh C.M."/>
            <person name="Liu K.W."/>
            <person name="Yoshida K."/>
            <person name="Zhang L.S."/>
            <person name="Chang S.B."/>
            <person name="Chen F."/>
            <person name="Shi Y."/>
            <person name="Su Y.Y."/>
            <person name="Zhang Y.Q."/>
            <person name="Chen L.J."/>
            <person name="Yin Y."/>
            <person name="Lin M."/>
            <person name="Huang H."/>
            <person name="Deng H."/>
            <person name="Wang Z.W."/>
            <person name="Zhu S.L."/>
            <person name="Zhao X."/>
            <person name="Deng C."/>
            <person name="Niu S.C."/>
            <person name="Huang J."/>
            <person name="Wang M."/>
            <person name="Liu G.H."/>
            <person name="Yang H.J."/>
            <person name="Xiao X.J."/>
            <person name="Hsiao Y.Y."/>
            <person name="Wu W.L."/>
            <person name="Chen Y.Y."/>
            <person name="Mitsuda N."/>
            <person name="Ohme-Takagi M."/>
            <person name="Luo Y.B."/>
            <person name="Van de Peer Y."/>
            <person name="Liu Z.J."/>
        </authorList>
    </citation>
    <scope>NUCLEOTIDE SEQUENCE [LARGE SCALE GENOMIC DNA]</scope>
    <source>
        <tissue evidence="1">The whole plant</tissue>
    </source>
</reference>
<proteinExistence type="predicted"/>
<reference evidence="1 2" key="2">
    <citation type="journal article" date="2017" name="Nature">
        <title>The Apostasia genome and the evolution of orchids.</title>
        <authorList>
            <person name="Zhang G.Q."/>
            <person name="Liu K.W."/>
            <person name="Li Z."/>
            <person name="Lohaus R."/>
            <person name="Hsiao Y.Y."/>
            <person name="Niu S.C."/>
            <person name="Wang J.Y."/>
            <person name="Lin Y.C."/>
            <person name="Xu Q."/>
            <person name="Chen L.J."/>
            <person name="Yoshida K."/>
            <person name="Fujiwara S."/>
            <person name="Wang Z.W."/>
            <person name="Zhang Y.Q."/>
            <person name="Mitsuda N."/>
            <person name="Wang M."/>
            <person name="Liu G.H."/>
            <person name="Pecoraro L."/>
            <person name="Huang H.X."/>
            <person name="Xiao X.J."/>
            <person name="Lin M."/>
            <person name="Wu X.Y."/>
            <person name="Wu W.L."/>
            <person name="Chen Y.Y."/>
            <person name="Chang S.B."/>
            <person name="Sakamoto S."/>
            <person name="Ohme-Takagi M."/>
            <person name="Yagi M."/>
            <person name="Zeng S.J."/>
            <person name="Shen C.Y."/>
            <person name="Yeh C.M."/>
            <person name="Luo Y.B."/>
            <person name="Tsai W.C."/>
            <person name="Van de Peer Y."/>
            <person name="Liu Z.J."/>
        </authorList>
    </citation>
    <scope>NUCLEOTIDE SEQUENCE [LARGE SCALE GENOMIC DNA]</scope>
    <source>
        <tissue evidence="1">The whole plant</tissue>
    </source>
</reference>
<dbReference type="AlphaFoldDB" id="A0A2I0VXT9"/>
<evidence type="ECO:0008006" key="3">
    <source>
        <dbReference type="Google" id="ProtNLM"/>
    </source>
</evidence>
<protein>
    <recommendedName>
        <fullName evidence="3">Pentatricopeptide repeat-containing protein</fullName>
    </recommendedName>
</protein>
<dbReference type="Proteomes" id="UP000233837">
    <property type="component" value="Unassembled WGS sequence"/>
</dbReference>
<evidence type="ECO:0000313" key="1">
    <source>
        <dbReference type="EMBL" id="PKU68226.1"/>
    </source>
</evidence>
<name>A0A2I0VXT9_9ASPA</name>
<organism evidence="1 2">
    <name type="scientific">Dendrobium catenatum</name>
    <dbReference type="NCBI Taxonomy" id="906689"/>
    <lineage>
        <taxon>Eukaryota</taxon>
        <taxon>Viridiplantae</taxon>
        <taxon>Streptophyta</taxon>
        <taxon>Embryophyta</taxon>
        <taxon>Tracheophyta</taxon>
        <taxon>Spermatophyta</taxon>
        <taxon>Magnoliopsida</taxon>
        <taxon>Liliopsida</taxon>
        <taxon>Asparagales</taxon>
        <taxon>Orchidaceae</taxon>
        <taxon>Epidendroideae</taxon>
        <taxon>Malaxideae</taxon>
        <taxon>Dendrobiinae</taxon>
        <taxon>Dendrobium</taxon>
    </lineage>
</organism>
<evidence type="ECO:0000313" key="2">
    <source>
        <dbReference type="Proteomes" id="UP000233837"/>
    </source>
</evidence>
<gene>
    <name evidence="1" type="ORF">MA16_Dca022993</name>
</gene>
<keyword evidence="2" id="KW-1185">Reference proteome</keyword>
<accession>A0A2I0VXT9</accession>
<sequence length="69" mass="8490">MILFAREHLLKEGKVGQSRRYMKRMVSDNILCSIESYNMLIDLFIKAEMRPRRHRKFFLKCHIWDFLQT</sequence>